<evidence type="ECO:0000313" key="1">
    <source>
        <dbReference type="EMBL" id="KAK7339167.1"/>
    </source>
</evidence>
<reference evidence="1 2" key="1">
    <citation type="submission" date="2024-01" db="EMBL/GenBank/DDBJ databases">
        <title>The genomes of 5 underutilized Papilionoideae crops provide insights into root nodulation and disease resistanc.</title>
        <authorList>
            <person name="Jiang F."/>
        </authorList>
    </citation>
    <scope>NUCLEOTIDE SEQUENCE [LARGE SCALE GENOMIC DNA]</scope>
    <source>
        <strain evidence="1">LVBAO_FW01</strain>
        <tissue evidence="1">Leaves</tissue>
    </source>
</reference>
<protein>
    <submittedName>
        <fullName evidence="1">Uncharacterized protein</fullName>
    </submittedName>
</protein>
<sequence length="240" mass="27333">MFREEFRTESLTDILLNLVDIALSYRTCMKNLVPQSEPLSSKCLMPNPLFDTYNNRMSYVKITQEAPLKNQPVTGALLAHFDFSEDADKILRRSFTAANLSIKLDSKSVVTKVSGKFESQFCDHLAYGQIKFVNSKSMMVGTAQWLARWLMSPKTKFRILIIALFFNISLLAEHALKLIQGPDDYLSCAFSDFGSFLRHPKGSHDMCKRVEFNIWPTYRTRLNFGCMGAQGMVARPTMEA</sequence>
<proteinExistence type="predicted"/>
<accession>A0AAN9QKV1</accession>
<evidence type="ECO:0000313" key="2">
    <source>
        <dbReference type="Proteomes" id="UP001367508"/>
    </source>
</evidence>
<dbReference type="AlphaFoldDB" id="A0AAN9QKV1"/>
<name>A0AAN9QKV1_CANGL</name>
<dbReference type="EMBL" id="JAYMYQ010000004">
    <property type="protein sequence ID" value="KAK7339167.1"/>
    <property type="molecule type" value="Genomic_DNA"/>
</dbReference>
<keyword evidence="2" id="KW-1185">Reference proteome</keyword>
<dbReference type="Proteomes" id="UP001367508">
    <property type="component" value="Unassembled WGS sequence"/>
</dbReference>
<gene>
    <name evidence="1" type="ORF">VNO77_19819</name>
</gene>
<comment type="caution">
    <text evidence="1">The sequence shown here is derived from an EMBL/GenBank/DDBJ whole genome shotgun (WGS) entry which is preliminary data.</text>
</comment>
<organism evidence="1 2">
    <name type="scientific">Canavalia gladiata</name>
    <name type="common">Sword bean</name>
    <name type="synonym">Dolichos gladiatus</name>
    <dbReference type="NCBI Taxonomy" id="3824"/>
    <lineage>
        <taxon>Eukaryota</taxon>
        <taxon>Viridiplantae</taxon>
        <taxon>Streptophyta</taxon>
        <taxon>Embryophyta</taxon>
        <taxon>Tracheophyta</taxon>
        <taxon>Spermatophyta</taxon>
        <taxon>Magnoliopsida</taxon>
        <taxon>eudicotyledons</taxon>
        <taxon>Gunneridae</taxon>
        <taxon>Pentapetalae</taxon>
        <taxon>rosids</taxon>
        <taxon>fabids</taxon>
        <taxon>Fabales</taxon>
        <taxon>Fabaceae</taxon>
        <taxon>Papilionoideae</taxon>
        <taxon>50 kb inversion clade</taxon>
        <taxon>NPAAA clade</taxon>
        <taxon>indigoferoid/millettioid clade</taxon>
        <taxon>Phaseoleae</taxon>
        <taxon>Canavalia</taxon>
    </lineage>
</organism>